<evidence type="ECO:0000256" key="3">
    <source>
        <dbReference type="ARBA" id="ARBA00023170"/>
    </source>
</evidence>
<dbReference type="PANTHER" id="PTHR24232:SF41">
    <property type="entry name" value="LYSOPHOSPHATIDIC ACID RECEPTOR 4"/>
    <property type="match status" value="1"/>
</dbReference>
<feature type="transmembrane region" description="Helical" evidence="6">
    <location>
        <begin position="115"/>
        <end position="138"/>
    </location>
</feature>
<feature type="transmembrane region" description="Helical" evidence="6">
    <location>
        <begin position="41"/>
        <end position="65"/>
    </location>
</feature>
<sequence length="310" mass="34138">MDMHANTSSSVNLSTTPPNLSSHNSSLHPFLSSCFNSLSGWPIFTTFTITNILLLLPLSIFILYLGIKQWRKQRGRESMNPIDVFTYHMVGMELIGICGSVSCCCGAFIDHGALMWVGCNAFAINSCIKMSFHVLTCVERYVAVVHPITYMTLSKSGGVMFRNISIACVWIVCAGLIALRLLLNQNFTMILFFCNLVFSLIVISFCSLSVLRVLIRPGPAAEGRQQGKADKSKQRAFITITAIMAVLLVRFGGNLVCMALANSSVLSVSASCVVRMMGIWFCLPSSYVLPLLFLHRAEKLVCLKYKSDSS</sequence>
<accession>A0AAV1HM64</accession>
<organism evidence="7 8">
    <name type="scientific">Xyrichtys novacula</name>
    <name type="common">Pearly razorfish</name>
    <name type="synonym">Hemipteronotus novacula</name>
    <dbReference type="NCBI Taxonomy" id="13765"/>
    <lineage>
        <taxon>Eukaryota</taxon>
        <taxon>Metazoa</taxon>
        <taxon>Chordata</taxon>
        <taxon>Craniata</taxon>
        <taxon>Vertebrata</taxon>
        <taxon>Euteleostomi</taxon>
        <taxon>Actinopterygii</taxon>
        <taxon>Neopterygii</taxon>
        <taxon>Teleostei</taxon>
        <taxon>Neoteleostei</taxon>
        <taxon>Acanthomorphata</taxon>
        <taxon>Eupercaria</taxon>
        <taxon>Labriformes</taxon>
        <taxon>Labridae</taxon>
        <taxon>Xyrichtys</taxon>
    </lineage>
</organism>
<feature type="transmembrane region" description="Helical" evidence="6">
    <location>
        <begin position="236"/>
        <end position="261"/>
    </location>
</feature>
<evidence type="ECO:0000313" key="7">
    <source>
        <dbReference type="EMBL" id="CAJ1085808.1"/>
    </source>
</evidence>
<dbReference type="SUPFAM" id="SSF81321">
    <property type="entry name" value="Family A G protein-coupled receptor-like"/>
    <property type="match status" value="1"/>
</dbReference>
<dbReference type="EMBL" id="OY660886">
    <property type="protein sequence ID" value="CAJ1085808.1"/>
    <property type="molecule type" value="Genomic_DNA"/>
</dbReference>
<keyword evidence="5" id="KW-0807">Transducer</keyword>
<reference evidence="7" key="1">
    <citation type="submission" date="2023-08" db="EMBL/GenBank/DDBJ databases">
        <authorList>
            <person name="Alioto T."/>
            <person name="Alioto T."/>
            <person name="Gomez Garrido J."/>
        </authorList>
    </citation>
    <scope>NUCLEOTIDE SEQUENCE</scope>
</reference>
<evidence type="ECO:0000256" key="1">
    <source>
        <dbReference type="ARBA" id="ARBA00004141"/>
    </source>
</evidence>
<evidence type="ECO:0000256" key="4">
    <source>
        <dbReference type="ARBA" id="ARBA00023180"/>
    </source>
</evidence>
<evidence type="ECO:0000256" key="6">
    <source>
        <dbReference type="SAM" id="Phobius"/>
    </source>
</evidence>
<keyword evidence="3" id="KW-0675">Receptor</keyword>
<dbReference type="GO" id="GO:0007200">
    <property type="term" value="P:phospholipase C-activating G protein-coupled receptor signaling pathway"/>
    <property type="evidence" value="ECO:0007669"/>
    <property type="project" value="TreeGrafter"/>
</dbReference>
<name>A0AAV1HM64_XYRNO</name>
<dbReference type="GO" id="GO:0005886">
    <property type="term" value="C:plasma membrane"/>
    <property type="evidence" value="ECO:0007669"/>
    <property type="project" value="TreeGrafter"/>
</dbReference>
<evidence type="ECO:0000313" key="8">
    <source>
        <dbReference type="Proteomes" id="UP001178508"/>
    </source>
</evidence>
<dbReference type="Gene3D" id="1.20.1070.10">
    <property type="entry name" value="Rhodopsin 7-helix transmembrane proteins"/>
    <property type="match status" value="1"/>
</dbReference>
<keyword evidence="6" id="KW-1133">Transmembrane helix</keyword>
<feature type="transmembrane region" description="Helical" evidence="6">
    <location>
        <begin position="273"/>
        <end position="294"/>
    </location>
</feature>
<evidence type="ECO:0000256" key="5">
    <source>
        <dbReference type="ARBA" id="ARBA00023224"/>
    </source>
</evidence>
<dbReference type="CDD" id="cd00637">
    <property type="entry name" value="7tm_classA_rhodopsin-like"/>
    <property type="match status" value="1"/>
</dbReference>
<protein>
    <submittedName>
        <fullName evidence="7">Uncharacterized protein LOC117807009</fullName>
    </submittedName>
</protein>
<dbReference type="PANTHER" id="PTHR24232">
    <property type="entry name" value="G-PROTEIN COUPLED RECEPTOR"/>
    <property type="match status" value="1"/>
</dbReference>
<dbReference type="AlphaFoldDB" id="A0AAV1HM64"/>
<feature type="transmembrane region" description="Helical" evidence="6">
    <location>
        <begin position="189"/>
        <end position="215"/>
    </location>
</feature>
<gene>
    <name evidence="7" type="ORF">XNOV1_A016830</name>
</gene>
<proteinExistence type="predicted"/>
<keyword evidence="8" id="KW-1185">Reference proteome</keyword>
<evidence type="ECO:0000256" key="2">
    <source>
        <dbReference type="ARBA" id="ARBA00023040"/>
    </source>
</evidence>
<keyword evidence="4" id="KW-0325">Glycoprotein</keyword>
<dbReference type="Proteomes" id="UP001178508">
    <property type="component" value="Chromosome 23"/>
</dbReference>
<comment type="subcellular location">
    <subcellularLocation>
        <location evidence="1">Membrane</location>
        <topology evidence="1">Multi-pass membrane protein</topology>
    </subcellularLocation>
</comment>
<dbReference type="GO" id="GO:0070915">
    <property type="term" value="F:lysophosphatidic acid receptor activity"/>
    <property type="evidence" value="ECO:0007669"/>
    <property type="project" value="TreeGrafter"/>
</dbReference>
<keyword evidence="6" id="KW-0472">Membrane</keyword>
<dbReference type="GO" id="GO:0035025">
    <property type="term" value="P:positive regulation of Rho protein signal transduction"/>
    <property type="evidence" value="ECO:0007669"/>
    <property type="project" value="TreeGrafter"/>
</dbReference>
<feature type="transmembrane region" description="Helical" evidence="6">
    <location>
        <begin position="85"/>
        <end position="109"/>
    </location>
</feature>
<feature type="transmembrane region" description="Helical" evidence="6">
    <location>
        <begin position="159"/>
        <end position="183"/>
    </location>
</feature>
<keyword evidence="2" id="KW-0297">G-protein coupled receptor</keyword>
<keyword evidence="6" id="KW-0812">Transmembrane</keyword>